<gene>
    <name evidence="2" type="ORF">M5K25_002595</name>
</gene>
<dbReference type="PANTHER" id="PTHR33701">
    <property type="entry name" value="TRANSMEMBRANE PROTEIN"/>
    <property type="match status" value="1"/>
</dbReference>
<evidence type="ECO:0000256" key="1">
    <source>
        <dbReference type="SAM" id="Coils"/>
    </source>
</evidence>
<feature type="coiled-coil region" evidence="1">
    <location>
        <begin position="23"/>
        <end position="57"/>
    </location>
</feature>
<sequence length="791" mass="87991">MDEKTAMNVEFLRARLLSERIVSKTARQRAEMLSQRVIELEEQLRIVNIQRKKAEKAAEEVLSILETQGITCIARLTDPSIDQENNQLTDQQGNQCTISEDVKEDKFLTSSGMDESEVDDGLSCSAINGSPSDYNCLSWKSHGSSLDAHSQEKLKTKQIRHKHRSSCIVTVKSSQRRPGKSCRKIKRSDIGSASDNELQKATLLDAHGDGVVAHSGGFDEKCECPLEASKSKMDKFSVDSSLSFYPDGRNRETKVGGGKDDMDRALEQQAQLIIQFQAMENAQKEWEEKFNETKMKMLDNPEPGNQVNVVENSNCSADNSKLVAWIPQHDEEEKISVKDISFTDDKNAARCRNCEMTEKKVASDKFSSGILSTSISTPSNNGSNGLLNPICESTTINVIETVSKSFTFPQQDSSDLTSKLSLGSNFEKSSTGSVTNLKVLSHDQGVHQSSSKKLYDPDNKKILYKLEIPEIRQEHPRHPSQSHSLIEEQYDAMTLDEANHTTTQVFTIPSQESPGLVASKQDLKGSIYEKPNTVIHRKSKVNFPEQGIFHTSLTEKLTPFTGEKLSNKELAEVKELPRRISRPTSSSLGGVLQSLHRARISLRQELVRRSDGTQSTLTIASPTNSPIKPDVPIDSSVLFRLPSDSFPQAVSGSNIYGSGLRVTTTRSDLGFTNSAVLAGKEYLNRSSAPSYLQPGSNVSFSKDYGVQYPFSPYMDDMSRVQVRNVYVNNYPTTRFVESETVKEYFDRRSNSSISSASATDHPLYYPDLSSKKLSLHNEISKSSSDLRSRKP</sequence>
<protein>
    <submittedName>
        <fullName evidence="2">Uncharacterized protein</fullName>
    </submittedName>
</protein>
<comment type="caution">
    <text evidence="2">The sequence shown here is derived from an EMBL/GenBank/DDBJ whole genome shotgun (WGS) entry which is preliminary data.</text>
</comment>
<evidence type="ECO:0000313" key="3">
    <source>
        <dbReference type="Proteomes" id="UP001552299"/>
    </source>
</evidence>
<dbReference type="AlphaFoldDB" id="A0ABD0VMZ3"/>
<proteinExistence type="predicted"/>
<organism evidence="2 3">
    <name type="scientific">Dendrobium thyrsiflorum</name>
    <name type="common">Pinecone-like raceme dendrobium</name>
    <name type="synonym">Orchid</name>
    <dbReference type="NCBI Taxonomy" id="117978"/>
    <lineage>
        <taxon>Eukaryota</taxon>
        <taxon>Viridiplantae</taxon>
        <taxon>Streptophyta</taxon>
        <taxon>Embryophyta</taxon>
        <taxon>Tracheophyta</taxon>
        <taxon>Spermatophyta</taxon>
        <taxon>Magnoliopsida</taxon>
        <taxon>Liliopsida</taxon>
        <taxon>Asparagales</taxon>
        <taxon>Orchidaceae</taxon>
        <taxon>Epidendroideae</taxon>
        <taxon>Malaxideae</taxon>
        <taxon>Dendrobiinae</taxon>
        <taxon>Dendrobium</taxon>
    </lineage>
</organism>
<keyword evidence="3" id="KW-1185">Reference proteome</keyword>
<reference evidence="2 3" key="1">
    <citation type="journal article" date="2024" name="Plant Biotechnol. J.">
        <title>Dendrobium thyrsiflorum genome and its molecular insights into genes involved in important horticultural traits.</title>
        <authorList>
            <person name="Chen B."/>
            <person name="Wang J.Y."/>
            <person name="Zheng P.J."/>
            <person name="Li K.L."/>
            <person name="Liang Y.M."/>
            <person name="Chen X.F."/>
            <person name="Zhang C."/>
            <person name="Zhao X."/>
            <person name="He X."/>
            <person name="Zhang G.Q."/>
            <person name="Liu Z.J."/>
            <person name="Xu Q."/>
        </authorList>
    </citation>
    <scope>NUCLEOTIDE SEQUENCE [LARGE SCALE GENOMIC DNA]</scope>
    <source>
        <strain evidence="2">GZMU011</strain>
    </source>
</reference>
<evidence type="ECO:0000313" key="2">
    <source>
        <dbReference type="EMBL" id="KAL0926372.1"/>
    </source>
</evidence>
<dbReference type="Proteomes" id="UP001552299">
    <property type="component" value="Unassembled WGS sequence"/>
</dbReference>
<accession>A0ABD0VMZ3</accession>
<dbReference type="EMBL" id="JANQDX010000003">
    <property type="protein sequence ID" value="KAL0926372.1"/>
    <property type="molecule type" value="Genomic_DNA"/>
</dbReference>
<keyword evidence="1" id="KW-0175">Coiled coil</keyword>
<dbReference type="PANTHER" id="PTHR33701:SF3">
    <property type="entry name" value="TRANSCRIPTIONAL REGULATOR ATRX"/>
    <property type="match status" value="1"/>
</dbReference>
<name>A0ABD0VMZ3_DENTH</name>